<dbReference type="EMBL" id="CP019124">
    <property type="protein sequence ID" value="APX88444.1"/>
    <property type="molecule type" value="Genomic_DNA"/>
</dbReference>
<accession>A0A2M9DH44</accession>
<evidence type="ECO:0000313" key="1">
    <source>
        <dbReference type="EMBL" id="APX88444.1"/>
    </source>
</evidence>
<dbReference type="InterPro" id="IPR013216">
    <property type="entry name" value="Methyltransf_11"/>
</dbReference>
<dbReference type="GO" id="GO:0032259">
    <property type="term" value="P:methylation"/>
    <property type="evidence" value="ECO:0007669"/>
    <property type="project" value="UniProtKB-KW"/>
</dbReference>
<dbReference type="Pfam" id="PF08241">
    <property type="entry name" value="Methyltransf_11"/>
    <property type="match status" value="1"/>
</dbReference>
<dbReference type="Proteomes" id="UP000187266">
    <property type="component" value="Chromosome"/>
</dbReference>
<organism evidence="1 2">
    <name type="scientific">Brevirhabdus pacifica</name>
    <dbReference type="NCBI Taxonomy" id="1267768"/>
    <lineage>
        <taxon>Bacteria</taxon>
        <taxon>Pseudomonadati</taxon>
        <taxon>Pseudomonadota</taxon>
        <taxon>Alphaproteobacteria</taxon>
        <taxon>Rhodobacterales</taxon>
        <taxon>Paracoccaceae</taxon>
        <taxon>Brevirhabdus</taxon>
    </lineage>
</organism>
<dbReference type="InterPro" id="IPR029063">
    <property type="entry name" value="SAM-dependent_MTases_sf"/>
</dbReference>
<keyword evidence="2" id="KW-1185">Reference proteome</keyword>
<dbReference type="GO" id="GO:0008757">
    <property type="term" value="F:S-adenosylmethionine-dependent methyltransferase activity"/>
    <property type="evidence" value="ECO:0007669"/>
    <property type="project" value="InterPro"/>
</dbReference>
<reference evidence="1 2" key="1">
    <citation type="submission" date="2017-01" db="EMBL/GenBank/DDBJ databases">
        <title>Genomic analysis of Xuhuaishuia manganoxidans DY6-4.</title>
        <authorList>
            <person name="Wang X."/>
        </authorList>
    </citation>
    <scope>NUCLEOTIDE SEQUENCE [LARGE SCALE GENOMIC DNA]</scope>
    <source>
        <strain evidence="1 2">DY6-4</strain>
    </source>
</reference>
<accession>A0A1U7DEM1</accession>
<gene>
    <name evidence="1" type="ORF">BV394_00775</name>
</gene>
<dbReference type="AlphaFoldDB" id="A0A1U7DEM1"/>
<dbReference type="RefSeq" id="WP_076978468.1">
    <property type="nucleotide sequence ID" value="NZ_CP019124.1"/>
</dbReference>
<sequence>MDLEAVKTSYARWAPVYDVTFGKLTSAGRRRAVEYLNSHGPKVLEVGVGTGLSLRHYARDMAVTGIDASEEMLEKARCKVREHDLSQVEALRAMDARAMDFPDNSFDCVAAMHIVSVVPDPETVVAEMARVCKPGGCVVIVNHFAREKGLLAMAEKVSAPFANLLGWHSDFDINRVLGEPSLKLAERRNLPPSGMMTFLALQKQPLAGHRTPDRPCCSKTDAELVGEEI</sequence>
<dbReference type="InterPro" id="IPR052356">
    <property type="entry name" value="Thiol_S-MT"/>
</dbReference>
<keyword evidence="1" id="KW-0489">Methyltransferase</keyword>
<evidence type="ECO:0000313" key="2">
    <source>
        <dbReference type="Proteomes" id="UP000187266"/>
    </source>
</evidence>
<dbReference type="STRING" id="1267768.BV394_00775"/>
<dbReference type="SUPFAM" id="SSF53335">
    <property type="entry name" value="S-adenosyl-L-methionine-dependent methyltransferases"/>
    <property type="match status" value="1"/>
</dbReference>
<dbReference type="CDD" id="cd02440">
    <property type="entry name" value="AdoMet_MTases"/>
    <property type="match status" value="1"/>
</dbReference>
<keyword evidence="1" id="KW-0808">Transferase</keyword>
<dbReference type="PANTHER" id="PTHR45036">
    <property type="entry name" value="METHYLTRANSFERASE LIKE 7B"/>
    <property type="match status" value="1"/>
</dbReference>
<proteinExistence type="predicted"/>
<dbReference type="PANTHER" id="PTHR45036:SF1">
    <property type="entry name" value="METHYLTRANSFERASE LIKE 7A"/>
    <property type="match status" value="1"/>
</dbReference>
<name>A0A1U7DEM1_9RHOB</name>
<protein>
    <submittedName>
        <fullName evidence="1">SAM-dependent methyltransferase</fullName>
    </submittedName>
</protein>
<dbReference type="Gene3D" id="3.40.50.150">
    <property type="entry name" value="Vaccinia Virus protein VP39"/>
    <property type="match status" value="1"/>
</dbReference>
<dbReference type="OrthoDB" id="8153637at2"/>